<protein>
    <submittedName>
        <fullName evidence="2">Uncharacterized protein</fullName>
    </submittedName>
</protein>
<reference evidence="2" key="1">
    <citation type="submission" date="2023-03" db="EMBL/GenBank/DDBJ databases">
        <title>Edaphobacter sp.</title>
        <authorList>
            <person name="Huber K.J."/>
            <person name="Papendorf J."/>
            <person name="Pilke C."/>
            <person name="Bunk B."/>
            <person name="Sproeer C."/>
            <person name="Pester M."/>
        </authorList>
    </citation>
    <scope>NUCLEOTIDE SEQUENCE</scope>
    <source>
        <strain evidence="2">DSM 110680</strain>
    </source>
</reference>
<evidence type="ECO:0000256" key="1">
    <source>
        <dbReference type="SAM" id="MobiDB-lite"/>
    </source>
</evidence>
<gene>
    <name evidence="2" type="ORF">P8935_06300</name>
</gene>
<organism evidence="2">
    <name type="scientific">Telmatobacter sp. DSM 110680</name>
    <dbReference type="NCBI Taxonomy" id="3036704"/>
    <lineage>
        <taxon>Bacteria</taxon>
        <taxon>Pseudomonadati</taxon>
        <taxon>Acidobacteriota</taxon>
        <taxon>Terriglobia</taxon>
        <taxon>Terriglobales</taxon>
        <taxon>Acidobacteriaceae</taxon>
        <taxon>Telmatobacter</taxon>
    </lineage>
</organism>
<name>A0AAU7DM95_9BACT</name>
<dbReference type="AlphaFoldDB" id="A0AAU7DM95"/>
<feature type="region of interest" description="Disordered" evidence="1">
    <location>
        <begin position="335"/>
        <end position="547"/>
    </location>
</feature>
<sequence length="547" mass="58078">MRQNGLGTLTLEDARTWIEETGLCLFLPKRQFSSSVAPSFVEAVAGRPEVTPDPKTIAHAEDLLVRLENDGVAVRLNLLGQPGEQPDFVVAAWVLPYVYALRGDRDWRRSPQLTGSRQVSQLAVHVYKNLESGDATVSHLKQALGKEVSESAVVRAITELWQQLRIIPVIAARGQAAKWQLLRTRFQRAIAEGASTSQVTAISVLASIYLQASIAASMEDVELFLAPLTARSKIREVIRGLVATRQVHTISLGHAPHFYVAGTLPEFEPVSTMYASSSMPASAYFLRSFERDEEAHGPAISLPFAQKQVSITPPAAAPAPVPPADHVSAENHVPRMPVRPASTNGTNGISESARPHFNRPASNGHGHKPAISARSAQSTSNGHPVRRSSEARPSSSSRPASSRTSGSRPSAGPRWSGAKNGKSNGSHTSSHGTNGKAAHGASRPSSGTRSSSTTRPSSGNRSASASGAHRNGKPTGPAWAKRNGNGKSVKPVAKTTSPRKDARPAARKSRPALAAAGRSGRAATGRTATTAKRFFNSSSKQGTKKRG</sequence>
<feature type="compositionally biased region" description="Low complexity" evidence="1">
    <location>
        <begin position="511"/>
        <end position="531"/>
    </location>
</feature>
<feature type="compositionally biased region" description="Polar residues" evidence="1">
    <location>
        <begin position="341"/>
        <end position="350"/>
    </location>
</feature>
<accession>A0AAU7DM95</accession>
<proteinExistence type="predicted"/>
<feature type="compositionally biased region" description="Low complexity" evidence="1">
    <location>
        <begin position="442"/>
        <end position="469"/>
    </location>
</feature>
<feature type="compositionally biased region" description="Polar residues" evidence="1">
    <location>
        <begin position="421"/>
        <end position="433"/>
    </location>
</feature>
<feature type="compositionally biased region" description="Low complexity" evidence="1">
    <location>
        <begin position="391"/>
        <end position="414"/>
    </location>
</feature>
<dbReference type="RefSeq" id="WP_348264141.1">
    <property type="nucleotide sequence ID" value="NZ_CP121196.1"/>
</dbReference>
<dbReference type="EMBL" id="CP121196">
    <property type="protein sequence ID" value="XBH18923.1"/>
    <property type="molecule type" value="Genomic_DNA"/>
</dbReference>
<evidence type="ECO:0000313" key="2">
    <source>
        <dbReference type="EMBL" id="XBH18923.1"/>
    </source>
</evidence>